<dbReference type="OrthoDB" id="231484at2"/>
<name>K4KNB5_SIMAS</name>
<dbReference type="PANTHER" id="PTHR42923:SF3">
    <property type="entry name" value="PROTOPORPHYRINOGEN OXIDASE"/>
    <property type="match status" value="1"/>
</dbReference>
<dbReference type="Proteomes" id="UP000000466">
    <property type="component" value="Chromosome"/>
</dbReference>
<accession>K4KNB5</accession>
<dbReference type="Pfam" id="PF13450">
    <property type="entry name" value="NAD_binding_8"/>
    <property type="match status" value="1"/>
</dbReference>
<proteinExistence type="predicted"/>
<keyword evidence="2" id="KW-1185">Reference proteome</keyword>
<evidence type="ECO:0000313" key="1">
    <source>
        <dbReference type="EMBL" id="AFV00537.1"/>
    </source>
</evidence>
<evidence type="ECO:0000313" key="2">
    <source>
        <dbReference type="Proteomes" id="UP000000466"/>
    </source>
</evidence>
<dbReference type="InterPro" id="IPR006311">
    <property type="entry name" value="TAT_signal"/>
</dbReference>
<gene>
    <name evidence="1" type="ordered locus">M5M_17030</name>
</gene>
<dbReference type="Gene3D" id="3.50.50.60">
    <property type="entry name" value="FAD/NAD(P)-binding domain"/>
    <property type="match status" value="1"/>
</dbReference>
<dbReference type="eggNOG" id="COG1231">
    <property type="taxonomic scope" value="Bacteria"/>
</dbReference>
<dbReference type="PROSITE" id="PS51318">
    <property type="entry name" value="TAT"/>
    <property type="match status" value="1"/>
</dbReference>
<protein>
    <recommendedName>
        <fullName evidence="3">Twin-arginine translocation pathway signal</fullName>
    </recommendedName>
</protein>
<dbReference type="InterPro" id="IPR050464">
    <property type="entry name" value="Zeta_carotene_desat/Oxidored"/>
</dbReference>
<dbReference type="KEGG" id="saga:M5M_17030"/>
<dbReference type="SUPFAM" id="SSF51905">
    <property type="entry name" value="FAD/NAD(P)-binding domain"/>
    <property type="match status" value="2"/>
</dbReference>
<evidence type="ECO:0008006" key="3">
    <source>
        <dbReference type="Google" id="ProtNLM"/>
    </source>
</evidence>
<dbReference type="Gene3D" id="3.90.660.10">
    <property type="match status" value="1"/>
</dbReference>
<dbReference type="RefSeq" id="WP_015048689.1">
    <property type="nucleotide sequence ID" value="NC_018868.3"/>
</dbReference>
<dbReference type="STRING" id="1117647.M5M_17030"/>
<dbReference type="PANTHER" id="PTHR42923">
    <property type="entry name" value="PROTOPORPHYRINOGEN OXIDASE"/>
    <property type="match status" value="1"/>
</dbReference>
<reference evidence="1 2" key="1">
    <citation type="journal article" date="2013" name="Genome Announc.">
        <title>Complete genome sequence of Simiduia agarivorans SA1(T), a marine bacterium able to degrade a variety of polysaccharides.</title>
        <authorList>
            <person name="Lin S.Y."/>
            <person name="Shieh W.Y."/>
            <person name="Chen J.S."/>
            <person name="Tang S.L."/>
        </authorList>
    </citation>
    <scope>NUCLEOTIDE SEQUENCE [LARGE SCALE GENOMIC DNA]</scope>
    <source>
        <strain evidence="2">DSM 21679 / JCM 13881 / BCRC 17597 / SA1</strain>
    </source>
</reference>
<dbReference type="GO" id="GO:0016491">
    <property type="term" value="F:oxidoreductase activity"/>
    <property type="evidence" value="ECO:0007669"/>
    <property type="project" value="TreeGrafter"/>
</dbReference>
<sequence>MPRKNKLPLGPGINRREFIQGTLVASAMAGSVPSWADIPPYPPAKTGLRGAHPGSFEVAHGLAREGVKWPVPEASTDAPYDLVVVGAGISGLATAWFYQAKYGRDKRILILDNHDDFGGHAKRNEFNAGGKTLLGYGGSQSIDSPASYSDAAKRLLLALGIKTERFYDYYDKDYFTKRQLKAGLFLNSAHFGSSHLISDDQIYNWRTGTDPAKITDQYLNQFPLSDHEKQKLKVLLTGNTDWLPGKTDAQKLSYLRTVSYSHCLTEHLQMPAKVLDLVQERLDGWWGLGTDAISALEAWRNGLPGMAALNLPEPELEHGNEPYIFHFPDGNASIARLLVRQLIPGIAPGNSMEDVVSAAFDYGKLDTENQAVRIRLNATAVNAENGAQGTRVVYVKDGKSHKVHARHCVLACYNAIIPHLCPTLPPAQKAKLKEQVKVPMAYVNVALNNWRAFHKAGVSEFNCPRAFYTWVSMDFPVTMGGYQYPQSADEPVVLHLPYYPKQLGTGLTAKEQYRLGRYRLLGLSFADFEREAVNQLNEALGPFGFNADKDIAGITVNRWPHGYAYEYVDLFDPDYAPGQAPHELARKPFGNIHIGNSDSEAFAYVDGAIDAAWRVIQEM</sequence>
<dbReference type="Gene3D" id="1.10.405.10">
    <property type="entry name" value="Guanine Nucleotide Dissociation Inhibitor, domain 1"/>
    <property type="match status" value="1"/>
</dbReference>
<dbReference type="InterPro" id="IPR036188">
    <property type="entry name" value="FAD/NAD-bd_sf"/>
</dbReference>
<dbReference type="EMBL" id="CP003746">
    <property type="protein sequence ID" value="AFV00537.1"/>
    <property type="molecule type" value="Genomic_DNA"/>
</dbReference>
<organism evidence="1 2">
    <name type="scientific">Simiduia agarivorans (strain DSM 21679 / JCM 13881 / BCRC 17597 / SA1)</name>
    <dbReference type="NCBI Taxonomy" id="1117647"/>
    <lineage>
        <taxon>Bacteria</taxon>
        <taxon>Pseudomonadati</taxon>
        <taxon>Pseudomonadota</taxon>
        <taxon>Gammaproteobacteria</taxon>
        <taxon>Cellvibrionales</taxon>
        <taxon>Cellvibrionaceae</taxon>
        <taxon>Simiduia</taxon>
    </lineage>
</organism>
<dbReference type="HOGENOM" id="CLU_431354_0_0_6"/>
<dbReference type="AlphaFoldDB" id="K4KNB5"/>